<accession>A0ABR5A7H7</accession>
<dbReference type="Proteomes" id="UP000054526">
    <property type="component" value="Unassembled WGS sequence"/>
</dbReference>
<evidence type="ECO:0000313" key="3">
    <source>
        <dbReference type="EMBL" id="KIL37016.1"/>
    </source>
</evidence>
<dbReference type="InterPro" id="IPR013538">
    <property type="entry name" value="ASHA1/2-like_C"/>
</dbReference>
<name>A0ABR5A7H7_9BACL</name>
<gene>
    <name evidence="3" type="ORF">SD71_04895</name>
</gene>
<evidence type="ECO:0000313" key="4">
    <source>
        <dbReference type="Proteomes" id="UP000054526"/>
    </source>
</evidence>
<keyword evidence="4" id="KW-1185">Reference proteome</keyword>
<dbReference type="Gene3D" id="3.30.530.20">
    <property type="match status" value="1"/>
</dbReference>
<dbReference type="SUPFAM" id="SSF55961">
    <property type="entry name" value="Bet v1-like"/>
    <property type="match status" value="1"/>
</dbReference>
<evidence type="ECO:0000256" key="1">
    <source>
        <dbReference type="ARBA" id="ARBA00006817"/>
    </source>
</evidence>
<sequence length="173" mass="19976">MNNSNAANKMISKVEGREFTVERIFNAPRELVFRAFAEAEHLKRWFGPKGWPIVVNNLDFREGGVWHFCMKCTDESQQHYGMESWSKVVYQEIVEPERIVYTDAFSDAEGNITEGMPQTLITLSFLEHEGKTKLLSHAEYATEEALKTVLDMGMLEGITSTWDNLEEFLEQMQ</sequence>
<comment type="similarity">
    <text evidence="1">Belongs to the AHA1 family.</text>
</comment>
<dbReference type="RefSeq" id="WP_041060351.1">
    <property type="nucleotide sequence ID" value="NZ_JXAL01000003.1"/>
</dbReference>
<reference evidence="3 4" key="1">
    <citation type="submission" date="2014-12" db="EMBL/GenBank/DDBJ databases">
        <title>Draft genome sequence of Cohnella kolymensis strain B-2846.</title>
        <authorList>
            <person name="Karlyshev A.V."/>
            <person name="Kudryashova E.B."/>
        </authorList>
    </citation>
    <scope>NUCLEOTIDE SEQUENCE [LARGE SCALE GENOMIC DNA]</scope>
    <source>
        <strain evidence="3 4">VKM B-2846</strain>
    </source>
</reference>
<protein>
    <submittedName>
        <fullName evidence="3">ATPase</fullName>
    </submittedName>
</protein>
<evidence type="ECO:0000259" key="2">
    <source>
        <dbReference type="Pfam" id="PF08327"/>
    </source>
</evidence>
<dbReference type="EMBL" id="JXAL01000003">
    <property type="protein sequence ID" value="KIL37016.1"/>
    <property type="molecule type" value="Genomic_DNA"/>
</dbReference>
<proteinExistence type="inferred from homology"/>
<comment type="caution">
    <text evidence="3">The sequence shown here is derived from an EMBL/GenBank/DDBJ whole genome shotgun (WGS) entry which is preliminary data.</text>
</comment>
<dbReference type="InterPro" id="IPR023393">
    <property type="entry name" value="START-like_dom_sf"/>
</dbReference>
<dbReference type="Pfam" id="PF08327">
    <property type="entry name" value="AHSA1"/>
    <property type="match status" value="1"/>
</dbReference>
<organism evidence="3 4">
    <name type="scientific">Cohnella kolymensis</name>
    <dbReference type="NCBI Taxonomy" id="1590652"/>
    <lineage>
        <taxon>Bacteria</taxon>
        <taxon>Bacillati</taxon>
        <taxon>Bacillota</taxon>
        <taxon>Bacilli</taxon>
        <taxon>Bacillales</taxon>
        <taxon>Paenibacillaceae</taxon>
        <taxon>Cohnella</taxon>
    </lineage>
</organism>
<feature type="domain" description="Activator of Hsp90 ATPase homologue 1/2-like C-terminal" evidence="2">
    <location>
        <begin position="26"/>
        <end position="170"/>
    </location>
</feature>